<evidence type="ECO:0000313" key="2">
    <source>
        <dbReference type="Proteomes" id="UP000199344"/>
    </source>
</evidence>
<keyword evidence="2" id="KW-1185">Reference proteome</keyword>
<evidence type="ECO:0000313" key="1">
    <source>
        <dbReference type="EMBL" id="SDD18559.1"/>
    </source>
</evidence>
<dbReference type="AlphaFoldDB" id="A0A1G6SNV1"/>
<accession>A0A1G6SNV1</accession>
<sequence length="292" mass="34420">MKTSMFDIPLNHFKSVMAQKFFVAPADRNYFFSRLSKIYGIHEEFWWNALQTIEKLLKAGLVLNGVSVTRHFKHDIEKLWRTHSELFGNLAVRELRRPSKLSEWIWRDESLESLLHRINSMGHPDSRYGLLSHSNHRSDLFKFDQLAFELRRRTIGLDWIVGEDFPDRRLSKFYGQPYRKVLTELPEFQIRSLHVPEGSVQAIGENLSNVVHAWNYSYFRNEMDLDRLAPATFFSVIPTAGNSYLYLLWRDLKDNGVTEQAIERITWLLDNIQIGRDAELELQRLCAAKFQE</sequence>
<proteinExistence type="predicted"/>
<gene>
    <name evidence="1" type="ORF">SAMN05421538_10147</name>
</gene>
<name>A0A1G6SNV1_9RHOB</name>
<organism evidence="1 2">
    <name type="scientific">Paracoccus isoporae</name>
    <dbReference type="NCBI Taxonomy" id="591205"/>
    <lineage>
        <taxon>Bacteria</taxon>
        <taxon>Pseudomonadati</taxon>
        <taxon>Pseudomonadota</taxon>
        <taxon>Alphaproteobacteria</taxon>
        <taxon>Rhodobacterales</taxon>
        <taxon>Paracoccaceae</taxon>
        <taxon>Paracoccus</taxon>
    </lineage>
</organism>
<protein>
    <submittedName>
        <fullName evidence="1">Uncharacterized protein</fullName>
    </submittedName>
</protein>
<dbReference type="Proteomes" id="UP000199344">
    <property type="component" value="Unassembled WGS sequence"/>
</dbReference>
<dbReference type="EMBL" id="FNAH01000001">
    <property type="protein sequence ID" value="SDD18559.1"/>
    <property type="molecule type" value="Genomic_DNA"/>
</dbReference>
<reference evidence="1 2" key="1">
    <citation type="submission" date="2016-10" db="EMBL/GenBank/DDBJ databases">
        <authorList>
            <person name="de Groot N.N."/>
        </authorList>
    </citation>
    <scope>NUCLEOTIDE SEQUENCE [LARGE SCALE GENOMIC DNA]</scope>
    <source>
        <strain evidence="1 2">DSM 22220</strain>
    </source>
</reference>